<feature type="compositionally biased region" description="Acidic residues" evidence="1">
    <location>
        <begin position="426"/>
        <end position="437"/>
    </location>
</feature>
<evidence type="ECO:0000256" key="1">
    <source>
        <dbReference type="SAM" id="MobiDB-lite"/>
    </source>
</evidence>
<sequence length="479" mass="52701">MSRSKASAPLEPPREPKVEEVEYAAATVRSLILFRSLELETIPITCLHRRSDHILYLMKLHRKHRSISGAEIQNLPPGIPSLHELKDMAISSLPDYEPAAEEEGNSESRAEGGGSIFGYILSPVATFLHKSACEASVETVTVMTMEALLEFACAVNLLDQTPAHIAATPRTSSGETLWSKRKIVNLIDMEDLGIESGFDAAKECLLVSQGPDGTPRVDLNRLDLWHAESYSQCLDLLIDGIIVLHHTELRVEDQEGNTFTRPTRSRKLLNYIPTEGVLRLENLPNLRTTSRIEMPLRDVHLISIGACTQVLSRSLTFLCEGKHRPDAKEHSKRCFSIITSTMAINIEVPPERLNWAEDRNLANRVARSLAMSILQLRDELVKEEDLDAEPEDPQVLVSPTMHNPTAAVPPMPSGGSETQVSSERGPEDDGPQDEAPPEEPSAEHGHTSEPEPEPGPHGLNPSVGSGSNEGHLPLSFDDL</sequence>
<reference evidence="2" key="1">
    <citation type="submission" date="2021-01" db="EMBL/GenBank/DDBJ databases">
        <authorList>
            <person name="Corre E."/>
            <person name="Pelletier E."/>
            <person name="Niang G."/>
            <person name="Scheremetjew M."/>
            <person name="Finn R."/>
            <person name="Kale V."/>
            <person name="Holt S."/>
            <person name="Cochrane G."/>
            <person name="Meng A."/>
            <person name="Brown T."/>
            <person name="Cohen L."/>
        </authorList>
    </citation>
    <scope>NUCLEOTIDE SEQUENCE</scope>
    <source>
        <strain evidence="2">CCMP1243</strain>
    </source>
</reference>
<gene>
    <name evidence="2" type="ORF">RMAR1173_LOCUS1166</name>
</gene>
<protein>
    <submittedName>
        <fullName evidence="2">Uncharacterized protein</fullName>
    </submittedName>
</protein>
<dbReference type="AlphaFoldDB" id="A0A7S2R6A0"/>
<accession>A0A7S2R6A0</accession>
<name>A0A7S2R6A0_9STRA</name>
<feature type="region of interest" description="Disordered" evidence="1">
    <location>
        <begin position="384"/>
        <end position="479"/>
    </location>
</feature>
<proteinExistence type="predicted"/>
<dbReference type="EMBL" id="HBHJ01001818">
    <property type="protein sequence ID" value="CAD9661848.1"/>
    <property type="molecule type" value="Transcribed_RNA"/>
</dbReference>
<organism evidence="2">
    <name type="scientific">Rhizochromulina marina</name>
    <dbReference type="NCBI Taxonomy" id="1034831"/>
    <lineage>
        <taxon>Eukaryota</taxon>
        <taxon>Sar</taxon>
        <taxon>Stramenopiles</taxon>
        <taxon>Ochrophyta</taxon>
        <taxon>Dictyochophyceae</taxon>
        <taxon>Rhizochromulinales</taxon>
        <taxon>Rhizochromulina</taxon>
    </lineage>
</organism>
<evidence type="ECO:0000313" key="2">
    <source>
        <dbReference type="EMBL" id="CAD9661848.1"/>
    </source>
</evidence>